<accession>A0A847RU92</accession>
<dbReference type="Proteomes" id="UP000570474">
    <property type="component" value="Unassembled WGS sequence"/>
</dbReference>
<dbReference type="PANTHER" id="PTHR43477">
    <property type="entry name" value="DIHYDROANTICAPSIN 7-DEHYDROGENASE"/>
    <property type="match status" value="1"/>
</dbReference>
<gene>
    <name evidence="3" type="ORF">HGH92_19260</name>
</gene>
<dbReference type="Gene3D" id="3.40.50.720">
    <property type="entry name" value="NAD(P)-binding Rossmann-like Domain"/>
    <property type="match status" value="1"/>
</dbReference>
<comment type="similarity">
    <text evidence="1">Belongs to the short-chain dehydrogenases/reductases (SDR) family.</text>
</comment>
<proteinExistence type="inferred from homology"/>
<dbReference type="PRINTS" id="PR00081">
    <property type="entry name" value="GDHRDH"/>
</dbReference>
<dbReference type="InterPro" id="IPR002347">
    <property type="entry name" value="SDR_fam"/>
</dbReference>
<sequence>MSASFENSRIIIAGGSSGIGLATAALLTAEKAHVTITGRAAERLQEAAKAVPVAATAAVDGNDRPALDQFFAAQHSIDHLVIALSGAKGAGMFKDLSLDDLRAGFEGKFWPQLQTLQAALPYMRPGGSITMITAISAIAKNPGTAGLAAINGAIELMVPGLAKELQPLRINAVSPGVVDTPWWDFLPADAKADTFKAYADQLPTGKVAAATDIAEAVLFLMRNSNTTGTILRCDGGFSL</sequence>
<dbReference type="PANTHER" id="PTHR43477:SF1">
    <property type="entry name" value="DIHYDROANTICAPSIN 7-DEHYDROGENASE"/>
    <property type="match status" value="1"/>
</dbReference>
<dbReference type="EMBL" id="JABAIA010000002">
    <property type="protein sequence ID" value="NLR66456.1"/>
    <property type="molecule type" value="Genomic_DNA"/>
</dbReference>
<comment type="caution">
    <text evidence="3">The sequence shown here is derived from an EMBL/GenBank/DDBJ whole genome shotgun (WGS) entry which is preliminary data.</text>
</comment>
<protein>
    <submittedName>
        <fullName evidence="3">SDR family oxidoreductase</fullName>
    </submittedName>
</protein>
<dbReference type="RefSeq" id="WP_168872382.1">
    <property type="nucleotide sequence ID" value="NZ_JABAIA010000002.1"/>
</dbReference>
<evidence type="ECO:0000313" key="3">
    <source>
        <dbReference type="EMBL" id="NLR66456.1"/>
    </source>
</evidence>
<keyword evidence="4" id="KW-1185">Reference proteome</keyword>
<dbReference type="InterPro" id="IPR036291">
    <property type="entry name" value="NAD(P)-bd_dom_sf"/>
</dbReference>
<evidence type="ECO:0000256" key="2">
    <source>
        <dbReference type="ARBA" id="ARBA00023002"/>
    </source>
</evidence>
<dbReference type="GO" id="GO:0016491">
    <property type="term" value="F:oxidoreductase activity"/>
    <property type="evidence" value="ECO:0007669"/>
    <property type="project" value="UniProtKB-KW"/>
</dbReference>
<dbReference type="SUPFAM" id="SSF51735">
    <property type="entry name" value="NAD(P)-binding Rossmann-fold domains"/>
    <property type="match status" value="1"/>
</dbReference>
<keyword evidence="2" id="KW-0560">Oxidoreductase</keyword>
<dbReference type="AlphaFoldDB" id="A0A847RU92"/>
<evidence type="ECO:0000313" key="4">
    <source>
        <dbReference type="Proteomes" id="UP000570474"/>
    </source>
</evidence>
<dbReference type="InterPro" id="IPR051122">
    <property type="entry name" value="SDR_DHRS6-like"/>
</dbReference>
<dbReference type="Pfam" id="PF13561">
    <property type="entry name" value="adh_short_C2"/>
    <property type="match status" value="1"/>
</dbReference>
<name>A0A847RU92_9BACT</name>
<evidence type="ECO:0000256" key="1">
    <source>
        <dbReference type="ARBA" id="ARBA00006484"/>
    </source>
</evidence>
<reference evidence="3 4" key="1">
    <citation type="submission" date="2020-04" db="EMBL/GenBank/DDBJ databases">
        <authorList>
            <person name="Yin C."/>
        </authorList>
    </citation>
    <scope>NUCLEOTIDE SEQUENCE [LARGE SCALE GENOMIC DNA]</scope>
    <source>
        <strain evidence="3 4">Ae27</strain>
    </source>
</reference>
<organism evidence="3 4">
    <name type="scientific">Chitinophaga varians</name>
    <dbReference type="NCBI Taxonomy" id="2202339"/>
    <lineage>
        <taxon>Bacteria</taxon>
        <taxon>Pseudomonadati</taxon>
        <taxon>Bacteroidota</taxon>
        <taxon>Chitinophagia</taxon>
        <taxon>Chitinophagales</taxon>
        <taxon>Chitinophagaceae</taxon>
        <taxon>Chitinophaga</taxon>
    </lineage>
</organism>